<dbReference type="InterPro" id="IPR035994">
    <property type="entry name" value="Nucleoside_phosphorylase_sf"/>
</dbReference>
<dbReference type="GO" id="GO:0003824">
    <property type="term" value="F:catalytic activity"/>
    <property type="evidence" value="ECO:0007669"/>
    <property type="project" value="InterPro"/>
</dbReference>
<accession>A0A0S4XNJ1</accession>
<evidence type="ECO:0000259" key="1">
    <source>
        <dbReference type="Pfam" id="PF01048"/>
    </source>
</evidence>
<dbReference type="Gene3D" id="3.40.50.1580">
    <property type="entry name" value="Nucleoside phosphorylase domain"/>
    <property type="match status" value="1"/>
</dbReference>
<dbReference type="AlphaFoldDB" id="A0A0S4XNJ1"/>
<dbReference type="Pfam" id="PF01048">
    <property type="entry name" value="PNP_UDP_1"/>
    <property type="match status" value="1"/>
</dbReference>
<dbReference type="InterPro" id="IPR000845">
    <property type="entry name" value="Nucleoside_phosphorylase_d"/>
</dbReference>
<protein>
    <recommendedName>
        <fullName evidence="1">Nucleoside phosphorylase domain-containing protein</fullName>
    </recommendedName>
</protein>
<gene>
    <name evidence="2" type="ORF">BN3087_490014</name>
</gene>
<feature type="domain" description="Nucleoside phosphorylase" evidence="1">
    <location>
        <begin position="17"/>
        <end position="167"/>
    </location>
</feature>
<evidence type="ECO:0000313" key="2">
    <source>
        <dbReference type="EMBL" id="CUV65879.1"/>
    </source>
</evidence>
<dbReference type="SUPFAM" id="SSF53167">
    <property type="entry name" value="Purine and uridine phosphorylases"/>
    <property type="match status" value="1"/>
</dbReference>
<name>A0A0S4XNJ1_9BACT</name>
<dbReference type="GO" id="GO:0009116">
    <property type="term" value="P:nucleoside metabolic process"/>
    <property type="evidence" value="ECO:0007669"/>
    <property type="project" value="InterPro"/>
</dbReference>
<proteinExistence type="predicted"/>
<dbReference type="EMBL" id="FAXN01000050">
    <property type="protein sequence ID" value="CUV65879.1"/>
    <property type="molecule type" value="Genomic_DNA"/>
</dbReference>
<reference evidence="2" key="1">
    <citation type="submission" date="2015-11" db="EMBL/GenBank/DDBJ databases">
        <authorList>
            <person name="Zhang Y."/>
            <person name="Guo Z."/>
        </authorList>
    </citation>
    <scope>NUCLEOTIDE SEQUENCE</scope>
    <source>
        <strain evidence="2">BN30871</strain>
    </source>
</reference>
<organism evidence="2">
    <name type="scientific">Sulfurovum sp. enrichment culture clone C5</name>
    <dbReference type="NCBI Taxonomy" id="497650"/>
    <lineage>
        <taxon>Bacteria</taxon>
        <taxon>Pseudomonadati</taxon>
        <taxon>Campylobacterota</taxon>
        <taxon>Epsilonproteobacteria</taxon>
        <taxon>Campylobacterales</taxon>
        <taxon>Sulfurovaceae</taxon>
        <taxon>Sulfurovum</taxon>
        <taxon>environmental samples</taxon>
    </lineage>
</organism>
<sequence length="185" mass="20807">MILCAGNGEVFPYARSIGVGMIESSITLTELIIKDRPNFLFFIGSAGSYGKKEIFDIIHSKSSCNIENSYFNSSSYTPIENLITTSQDVSRETIVNSSNYVTTDFSLGEKYIKKNIHIENMEFFSVMSVAKRFDLPVGGLFIVTNYCNENAHKDFKENQPKAMKLLDDYILKNQDTLFANSTNGK</sequence>